<reference evidence="12 13" key="1">
    <citation type="journal article" date="2014" name="Int. J. Syst. Evol. Microbiol.">
        <title>Complete genome sequence of Corynebacterium casei LMG S-19264T (=DSM 44701T), isolated from a smear-ripened cheese.</title>
        <authorList>
            <consortium name="US DOE Joint Genome Institute (JGI-PGF)"/>
            <person name="Walter F."/>
            <person name="Albersmeier A."/>
            <person name="Kalinowski J."/>
            <person name="Ruckert C."/>
        </authorList>
    </citation>
    <scope>NUCLEOTIDE SEQUENCE [LARGE SCALE GENOMIC DNA]</scope>
    <source>
        <strain evidence="12 13">CGMCC 1.15358</strain>
    </source>
</reference>
<dbReference type="Proteomes" id="UP000598997">
    <property type="component" value="Unassembled WGS sequence"/>
</dbReference>
<evidence type="ECO:0000313" key="12">
    <source>
        <dbReference type="EMBL" id="GGD42876.1"/>
    </source>
</evidence>
<evidence type="ECO:0000256" key="1">
    <source>
        <dbReference type="ARBA" id="ARBA00004370"/>
    </source>
</evidence>
<dbReference type="OrthoDB" id="9783091at2"/>
<evidence type="ECO:0000259" key="11">
    <source>
        <dbReference type="PROSITE" id="PS51779"/>
    </source>
</evidence>
<dbReference type="RefSeq" id="WP_066766275.1">
    <property type="nucleotide sequence ID" value="NZ_BMIO01000004.1"/>
</dbReference>
<proteinExistence type="inferred from homology"/>
<dbReference type="GO" id="GO:0032153">
    <property type="term" value="C:cell division site"/>
    <property type="evidence" value="ECO:0007669"/>
    <property type="project" value="UniProtKB-UniRule"/>
</dbReference>
<sequence length="315" mass="33706">MSTTIKRGGKGVRRAASAKGKKRAVAGAKARTGGLFSRMIGALGLSESALQKTFTGLIVIVAGAAIWGIAVISGFPTFADETIGKFAADTGFAVRRVEVHGVERMDEEEIYSRAIAAQAQPITQLDVANLREELVSLAWVSDARVSRQLPDTLVIDIIERTPHAVLQQGEDFVLIDPTGHRLEPVAPAKAEKMLVLKGDGAAERAADLAILLEAAPALKNQVRGAEWIGNRRWNLTFSTGQVVALPEGEDQSAEALVAFAQMDGMNRLLGGKVAVFDMRDPSRVYMRVPGRAQDEAKAREEAKRLAAEAARDNGG</sequence>
<dbReference type="HAMAP" id="MF_00911">
    <property type="entry name" value="FtsQ_subfam"/>
    <property type="match status" value="1"/>
</dbReference>
<dbReference type="EMBL" id="BMIO01000004">
    <property type="protein sequence ID" value="GGD42876.1"/>
    <property type="molecule type" value="Genomic_DNA"/>
</dbReference>
<accession>A0A916YGV6</accession>
<organism evidence="12 13">
    <name type="scientific">Croceicoccus pelagius</name>
    <dbReference type="NCBI Taxonomy" id="1703341"/>
    <lineage>
        <taxon>Bacteria</taxon>
        <taxon>Pseudomonadati</taxon>
        <taxon>Pseudomonadota</taxon>
        <taxon>Alphaproteobacteria</taxon>
        <taxon>Sphingomonadales</taxon>
        <taxon>Erythrobacteraceae</taxon>
        <taxon>Croceicoccus</taxon>
    </lineage>
</organism>
<keyword evidence="4 9" id="KW-0132">Cell division</keyword>
<evidence type="ECO:0000313" key="13">
    <source>
        <dbReference type="Proteomes" id="UP000598997"/>
    </source>
</evidence>
<comment type="similarity">
    <text evidence="9">Belongs to the FtsQ/DivIB family. FtsQ subfamily.</text>
</comment>
<dbReference type="Pfam" id="PF08478">
    <property type="entry name" value="POTRA_1"/>
    <property type="match status" value="1"/>
</dbReference>
<comment type="function">
    <text evidence="9">Essential cell division protein.</text>
</comment>
<evidence type="ECO:0000256" key="7">
    <source>
        <dbReference type="ARBA" id="ARBA00023136"/>
    </source>
</evidence>
<dbReference type="AlphaFoldDB" id="A0A916YGV6"/>
<dbReference type="Pfam" id="PF03799">
    <property type="entry name" value="FtsQ_DivIB_C"/>
    <property type="match status" value="1"/>
</dbReference>
<comment type="caution">
    <text evidence="12">The sequence shown here is derived from an EMBL/GenBank/DDBJ whole genome shotgun (WGS) entry which is preliminary data.</text>
</comment>
<keyword evidence="13" id="KW-1185">Reference proteome</keyword>
<keyword evidence="8 9" id="KW-0131">Cell cycle</keyword>
<dbReference type="GO" id="GO:0043093">
    <property type="term" value="P:FtsZ-dependent cytokinesis"/>
    <property type="evidence" value="ECO:0007669"/>
    <property type="project" value="UniProtKB-UniRule"/>
</dbReference>
<comment type="subcellular location">
    <subcellularLocation>
        <location evidence="9">Cell inner membrane</location>
        <topology evidence="9">Single-pass type II membrane protein</topology>
    </subcellularLocation>
    <subcellularLocation>
        <location evidence="1">Membrane</location>
    </subcellularLocation>
    <text evidence="9">Localizes to the division septum.</text>
</comment>
<evidence type="ECO:0000256" key="3">
    <source>
        <dbReference type="ARBA" id="ARBA00022519"/>
    </source>
</evidence>
<evidence type="ECO:0000256" key="6">
    <source>
        <dbReference type="ARBA" id="ARBA00022989"/>
    </source>
</evidence>
<evidence type="ECO:0000256" key="8">
    <source>
        <dbReference type="ARBA" id="ARBA00023306"/>
    </source>
</evidence>
<dbReference type="InterPro" id="IPR005548">
    <property type="entry name" value="Cell_div_FtsQ/DivIB_C"/>
</dbReference>
<gene>
    <name evidence="9" type="primary">ftsQ</name>
    <name evidence="12" type="ORF">GCM10010989_16140</name>
</gene>
<dbReference type="Gene3D" id="3.10.20.310">
    <property type="entry name" value="membrane protein fhac"/>
    <property type="match status" value="1"/>
</dbReference>
<keyword evidence="6 9" id="KW-1133">Transmembrane helix</keyword>
<dbReference type="GO" id="GO:0005886">
    <property type="term" value="C:plasma membrane"/>
    <property type="evidence" value="ECO:0007669"/>
    <property type="project" value="UniProtKB-SubCell"/>
</dbReference>
<dbReference type="GO" id="GO:0090529">
    <property type="term" value="P:cell septum assembly"/>
    <property type="evidence" value="ECO:0007669"/>
    <property type="project" value="InterPro"/>
</dbReference>
<name>A0A916YGV6_9SPHN</name>
<feature type="compositionally biased region" description="Basic and acidic residues" evidence="10">
    <location>
        <begin position="292"/>
        <end position="315"/>
    </location>
</feature>
<evidence type="ECO:0000256" key="10">
    <source>
        <dbReference type="SAM" id="MobiDB-lite"/>
    </source>
</evidence>
<dbReference type="InterPro" id="IPR026579">
    <property type="entry name" value="FtsQ"/>
</dbReference>
<dbReference type="PANTHER" id="PTHR35851">
    <property type="entry name" value="CELL DIVISION PROTEIN FTSQ"/>
    <property type="match status" value="1"/>
</dbReference>
<feature type="region of interest" description="Disordered" evidence="10">
    <location>
        <begin position="290"/>
        <end position="315"/>
    </location>
</feature>
<dbReference type="PROSITE" id="PS51779">
    <property type="entry name" value="POTRA"/>
    <property type="match status" value="1"/>
</dbReference>
<keyword evidence="2 9" id="KW-1003">Cell membrane</keyword>
<feature type="transmembrane region" description="Helical" evidence="9">
    <location>
        <begin position="54"/>
        <end position="75"/>
    </location>
</feature>
<evidence type="ECO:0000256" key="9">
    <source>
        <dbReference type="HAMAP-Rule" id="MF_00911"/>
    </source>
</evidence>
<dbReference type="PANTHER" id="PTHR35851:SF1">
    <property type="entry name" value="CELL DIVISION PROTEIN FTSQ"/>
    <property type="match status" value="1"/>
</dbReference>
<keyword evidence="7 9" id="KW-0472">Membrane</keyword>
<evidence type="ECO:0000256" key="5">
    <source>
        <dbReference type="ARBA" id="ARBA00022692"/>
    </source>
</evidence>
<dbReference type="InterPro" id="IPR013685">
    <property type="entry name" value="POTRA_FtsQ_type"/>
</dbReference>
<evidence type="ECO:0000256" key="4">
    <source>
        <dbReference type="ARBA" id="ARBA00022618"/>
    </source>
</evidence>
<evidence type="ECO:0000256" key="2">
    <source>
        <dbReference type="ARBA" id="ARBA00022475"/>
    </source>
</evidence>
<feature type="domain" description="POTRA" evidence="11">
    <location>
        <begin position="92"/>
        <end position="160"/>
    </location>
</feature>
<protein>
    <recommendedName>
        <fullName evidence="9">Cell division protein FtsQ</fullName>
    </recommendedName>
</protein>
<dbReference type="InterPro" id="IPR034746">
    <property type="entry name" value="POTRA"/>
</dbReference>
<keyword evidence="3 9" id="KW-0997">Cell inner membrane</keyword>
<keyword evidence="5 9" id="KW-0812">Transmembrane</keyword>